<dbReference type="AlphaFoldDB" id="A0A1E3QZ71"/>
<keyword evidence="3" id="KW-1185">Reference proteome</keyword>
<dbReference type="GeneID" id="30145494"/>
<sequence length="67" mass="7695">MRVNLEYRIHAPLPGIAQHRAVRILQERINSQGSIYLRRNNGPFESGHHIKGTGTCRTQDSRCHMNT</sequence>
<dbReference type="EMBL" id="KV454426">
    <property type="protein sequence ID" value="ODQ82921.1"/>
    <property type="molecule type" value="Genomic_DNA"/>
</dbReference>
<reference evidence="3" key="1">
    <citation type="submission" date="2016-05" db="EMBL/GenBank/DDBJ databases">
        <title>Comparative genomics of biotechnologically important yeasts.</title>
        <authorList>
            <consortium name="DOE Joint Genome Institute"/>
            <person name="Riley R."/>
            <person name="Haridas S."/>
            <person name="Wolfe K.H."/>
            <person name="Lopes M.R."/>
            <person name="Hittinger C.T."/>
            <person name="Goker M."/>
            <person name="Salamov A."/>
            <person name="Wisecaver J."/>
            <person name="Long T.M."/>
            <person name="Aerts A.L."/>
            <person name="Barry K."/>
            <person name="Choi C."/>
            <person name="Clum A."/>
            <person name="Coughlan A.Y."/>
            <person name="Deshpande S."/>
            <person name="Douglass A.P."/>
            <person name="Hanson S.J."/>
            <person name="Klenk H.-P."/>
            <person name="Labutti K."/>
            <person name="Lapidus A."/>
            <person name="Lindquist E."/>
            <person name="Lipzen A."/>
            <person name="Meier-Kolthoff J.P."/>
            <person name="Ohm R.A."/>
            <person name="Otillar R.P."/>
            <person name="Pangilinan J."/>
            <person name="Peng Y."/>
            <person name="Rokas A."/>
            <person name="Rosa C.A."/>
            <person name="Scheuner C."/>
            <person name="Sibirny A.A."/>
            <person name="Slot J.C."/>
            <person name="Stielow J.B."/>
            <person name="Sun H."/>
            <person name="Kurtzman C.P."/>
            <person name="Blackwell M."/>
            <person name="Grigoriev I.V."/>
            <person name="Jeffries T.W."/>
        </authorList>
    </citation>
    <scope>NUCLEOTIDE SEQUENCE [LARGE SCALE GENOMIC DNA]</scope>
    <source>
        <strain evidence="3">NRRL Y-12698</strain>
    </source>
</reference>
<evidence type="ECO:0000313" key="3">
    <source>
        <dbReference type="Proteomes" id="UP000094336"/>
    </source>
</evidence>
<dbReference type="RefSeq" id="XP_018988249.1">
    <property type="nucleotide sequence ID" value="XM_019127641.1"/>
</dbReference>
<proteinExistence type="predicted"/>
<evidence type="ECO:0000256" key="1">
    <source>
        <dbReference type="SAM" id="MobiDB-lite"/>
    </source>
</evidence>
<protein>
    <submittedName>
        <fullName evidence="2">Uncharacterized protein</fullName>
    </submittedName>
</protein>
<name>A0A1E3QZ71_9ASCO</name>
<evidence type="ECO:0000313" key="2">
    <source>
        <dbReference type="EMBL" id="ODQ82921.1"/>
    </source>
</evidence>
<accession>A0A1E3QZ71</accession>
<feature type="region of interest" description="Disordered" evidence="1">
    <location>
        <begin position="46"/>
        <end position="67"/>
    </location>
</feature>
<dbReference type="Proteomes" id="UP000094336">
    <property type="component" value="Unassembled WGS sequence"/>
</dbReference>
<gene>
    <name evidence="2" type="ORF">BABINDRAFT_159409</name>
</gene>
<organism evidence="2 3">
    <name type="scientific">Babjeviella inositovora NRRL Y-12698</name>
    <dbReference type="NCBI Taxonomy" id="984486"/>
    <lineage>
        <taxon>Eukaryota</taxon>
        <taxon>Fungi</taxon>
        <taxon>Dikarya</taxon>
        <taxon>Ascomycota</taxon>
        <taxon>Saccharomycotina</taxon>
        <taxon>Pichiomycetes</taxon>
        <taxon>Serinales incertae sedis</taxon>
        <taxon>Babjeviella</taxon>
    </lineage>
</organism>